<dbReference type="Pfam" id="PF00314">
    <property type="entry name" value="Thaumatin"/>
    <property type="match status" value="1"/>
</dbReference>
<dbReference type="SUPFAM" id="SSF49870">
    <property type="entry name" value="Osmotin, thaumatin-like protein"/>
    <property type="match status" value="1"/>
</dbReference>
<sequence>MTLTVVNPIWPGIQGNAGSEVLEGGGFFLPSLSHRSFPSLSHRSFPAPTHAWSSRIWARTGCATGDCGGRLQFSTAGLPPPRRQRAIVLRGERGGRVQRGPLRDPAQGPRQLPRLGLLQGPDPELPGRAACAYMMFILGLSHTQSSRLNSISSPIGNKSA</sequence>
<reference evidence="3" key="2">
    <citation type="submission" date="2018-10" db="UniProtKB">
        <authorList>
            <consortium name="EnsemblPlants"/>
        </authorList>
    </citation>
    <scope>IDENTIFICATION</scope>
</reference>
<dbReference type="SMART" id="SM00205">
    <property type="entry name" value="THN"/>
    <property type="match status" value="1"/>
</dbReference>
<accession>A0A3B6KNH2</accession>
<name>A0A3B6KNH2_WHEAT</name>
<feature type="region of interest" description="Disordered" evidence="2">
    <location>
        <begin position="94"/>
        <end position="120"/>
    </location>
</feature>
<dbReference type="Gene3D" id="2.60.110.10">
    <property type="entry name" value="Thaumatin"/>
    <property type="match status" value="1"/>
</dbReference>
<dbReference type="InterPro" id="IPR037176">
    <property type="entry name" value="Osmotin/thaumatin-like_sf"/>
</dbReference>
<dbReference type="InterPro" id="IPR001938">
    <property type="entry name" value="Thaumatin"/>
</dbReference>
<dbReference type="AlphaFoldDB" id="A0A3B6KNH2"/>
<proteinExistence type="predicted"/>
<keyword evidence="4" id="KW-1185">Reference proteome</keyword>
<dbReference type="SMR" id="A0A3B6KNH2"/>
<evidence type="ECO:0000313" key="4">
    <source>
        <dbReference type="Proteomes" id="UP000019116"/>
    </source>
</evidence>
<organism evidence="3">
    <name type="scientific">Triticum aestivum</name>
    <name type="common">Wheat</name>
    <dbReference type="NCBI Taxonomy" id="4565"/>
    <lineage>
        <taxon>Eukaryota</taxon>
        <taxon>Viridiplantae</taxon>
        <taxon>Streptophyta</taxon>
        <taxon>Embryophyta</taxon>
        <taxon>Tracheophyta</taxon>
        <taxon>Spermatophyta</taxon>
        <taxon>Magnoliopsida</taxon>
        <taxon>Liliopsida</taxon>
        <taxon>Poales</taxon>
        <taxon>Poaceae</taxon>
        <taxon>BOP clade</taxon>
        <taxon>Pooideae</taxon>
        <taxon>Triticodae</taxon>
        <taxon>Triticeae</taxon>
        <taxon>Triticinae</taxon>
        <taxon>Triticum</taxon>
    </lineage>
</organism>
<dbReference type="OMA" id="AACAYMM"/>
<protein>
    <submittedName>
        <fullName evidence="3">Uncharacterized protein</fullName>
    </submittedName>
</protein>
<evidence type="ECO:0000313" key="3">
    <source>
        <dbReference type="EnsemblPlants" id="TraesCS5A02G361200.1.cds1"/>
    </source>
</evidence>
<dbReference type="PaxDb" id="4565-Traes_1AL_A913DB4CA.1"/>
<evidence type="ECO:0000256" key="2">
    <source>
        <dbReference type="SAM" id="MobiDB-lite"/>
    </source>
</evidence>
<dbReference type="Gramene" id="TraesCS5A03G0866600.1">
    <property type="protein sequence ID" value="TraesCS5A03G0866600.1.CDS1"/>
    <property type="gene ID" value="TraesCS5A03G0866600"/>
</dbReference>
<dbReference type="Proteomes" id="UP000019116">
    <property type="component" value="Chromosome 5A"/>
</dbReference>
<dbReference type="EnsemblPlants" id="TraesCS5A02G361200.1">
    <property type="protein sequence ID" value="TraesCS5A02G361200.1.cds1"/>
    <property type="gene ID" value="TraesCS5A02G361200"/>
</dbReference>
<dbReference type="STRING" id="4565.A0A3B6KNH2"/>
<dbReference type="GO" id="GO:0006952">
    <property type="term" value="P:defense response"/>
    <property type="evidence" value="ECO:0007669"/>
    <property type="project" value="UniProtKB-KW"/>
</dbReference>
<evidence type="ECO:0000256" key="1">
    <source>
        <dbReference type="ARBA" id="ARBA00022821"/>
    </source>
</evidence>
<dbReference type="Gramene" id="TraesNOR5A03G02743010.1">
    <property type="protein sequence ID" value="TraesNOR5A03G02743010.1.CDS1"/>
    <property type="gene ID" value="TraesNOR5A03G02743010"/>
</dbReference>
<dbReference type="Gramene" id="TraesCS5A02G361200.1">
    <property type="protein sequence ID" value="TraesCS5A02G361200.1.cds1"/>
    <property type="gene ID" value="TraesCS5A02G361200"/>
</dbReference>
<dbReference type="OrthoDB" id="430315at2759"/>
<reference evidence="3" key="1">
    <citation type="submission" date="2018-08" db="EMBL/GenBank/DDBJ databases">
        <authorList>
            <person name="Rossello M."/>
        </authorList>
    </citation>
    <scope>NUCLEOTIDE SEQUENCE [LARGE SCALE GENOMIC DNA]</scope>
    <source>
        <strain evidence="3">cv. Chinese Spring</strain>
    </source>
</reference>
<keyword evidence="1" id="KW-0611">Plant defense</keyword>